<accession>A0ABM9EY56</accession>
<evidence type="ECO:0000313" key="2">
    <source>
        <dbReference type="Proteomes" id="UP000838308"/>
    </source>
</evidence>
<dbReference type="EMBL" id="CALBWS010000057">
    <property type="protein sequence ID" value="CAH2717634.1"/>
    <property type="molecule type" value="Genomic_DNA"/>
</dbReference>
<sequence length="87" mass="10036">MYKTIYDHAAEITRDVIKARGEAINGESELLETYLSDEAVSNLYKKIFRVLSDQIIFYEDAVGHNYYLPPSNSCQPYAVYQNSSLYK</sequence>
<dbReference type="RefSeq" id="WP_248737847.1">
    <property type="nucleotide sequence ID" value="NZ_CALBWS010000057.1"/>
</dbReference>
<comment type="caution">
    <text evidence="1">The sequence shown here is derived from an EMBL/GenBank/DDBJ whole genome shotgun (WGS) entry which is preliminary data.</text>
</comment>
<evidence type="ECO:0000313" key="1">
    <source>
        <dbReference type="EMBL" id="CAH2717634.1"/>
    </source>
</evidence>
<proteinExistence type="predicted"/>
<protein>
    <submittedName>
        <fullName evidence="1">Uncharacterized protein</fullName>
    </submittedName>
</protein>
<organism evidence="1 2">
    <name type="scientific">Neobacillus rhizosphaerae</name>
    <dbReference type="NCBI Taxonomy" id="2880965"/>
    <lineage>
        <taxon>Bacteria</taxon>
        <taxon>Bacillati</taxon>
        <taxon>Bacillota</taxon>
        <taxon>Bacilli</taxon>
        <taxon>Bacillales</taxon>
        <taxon>Bacillaceae</taxon>
        <taxon>Neobacillus</taxon>
    </lineage>
</organism>
<dbReference type="Proteomes" id="UP000838308">
    <property type="component" value="Unassembled WGS sequence"/>
</dbReference>
<reference evidence="1" key="1">
    <citation type="submission" date="2022-04" db="EMBL/GenBank/DDBJ databases">
        <authorList>
            <person name="Criscuolo A."/>
        </authorList>
    </citation>
    <scope>NUCLEOTIDE SEQUENCE</scope>
    <source>
        <strain evidence="1">CIP111895</strain>
    </source>
</reference>
<name>A0ABM9EY56_9BACI</name>
<gene>
    <name evidence="1" type="ORF">BACCIP111895_04850</name>
</gene>
<keyword evidence="2" id="KW-1185">Reference proteome</keyword>